<dbReference type="PROSITE" id="PS01173">
    <property type="entry name" value="LIPASE_GDXG_HIS"/>
    <property type="match status" value="1"/>
</dbReference>
<dbReference type="InterPro" id="IPR050300">
    <property type="entry name" value="GDXG_lipolytic_enzyme"/>
</dbReference>
<dbReference type="KEGG" id="ngl:RG1141_PA11430"/>
<comment type="similarity">
    <text evidence="1">Belongs to the 'GDXG' lipolytic enzyme family.</text>
</comment>
<dbReference type="SUPFAM" id="SSF53474">
    <property type="entry name" value="alpha/beta-Hydrolases"/>
    <property type="match status" value="1"/>
</dbReference>
<geneLocation type="plasmid" evidence="5">
    <name>II</name>
</geneLocation>
<dbReference type="Proteomes" id="UP000028186">
    <property type="component" value="Plasmid pHAMBI1141a"/>
</dbReference>
<dbReference type="PANTHER" id="PTHR48081">
    <property type="entry name" value="AB HYDROLASE SUPERFAMILY PROTEIN C4A8.06C"/>
    <property type="match status" value="1"/>
</dbReference>
<dbReference type="Pfam" id="PF20434">
    <property type="entry name" value="BD-FAE"/>
    <property type="match status" value="1"/>
</dbReference>
<evidence type="ECO:0000256" key="2">
    <source>
        <dbReference type="ARBA" id="ARBA00022801"/>
    </source>
</evidence>
<dbReference type="Gene3D" id="3.40.50.1820">
    <property type="entry name" value="alpha/beta hydrolase"/>
    <property type="match status" value="1"/>
</dbReference>
<dbReference type="PATRIC" id="fig|1028801.3.peg.5753"/>
<dbReference type="AlphaFoldDB" id="A0A068TKA1"/>
<name>A0A068TKA1_NEOGA</name>
<dbReference type="HOGENOM" id="CLU_012494_4_1_5"/>
<gene>
    <name evidence="4" type="primary">lipQ</name>
    <name evidence="4" type="ORF">RG1141_PA11430</name>
</gene>
<reference evidence="5" key="1">
    <citation type="journal article" date="2014" name="BMC Genomics">
        <title>Genome sequencing of two Neorhizobium galegae strains reveals a noeT gene responsible for the unusual acetylation of the nodulation factors.</title>
        <authorList>
            <person name="Osterman J."/>
            <person name="Marsh J."/>
            <person name="Laine P.K."/>
            <person name="Zeng Z."/>
            <person name="Alatalo E."/>
            <person name="Sullivan J.T."/>
            <person name="Young J.P."/>
            <person name="Thomas-Oates J."/>
            <person name="Paulin L."/>
            <person name="Lindstrom K."/>
        </authorList>
    </citation>
    <scope>NUCLEOTIDE SEQUENCE [LARGE SCALE GENOMIC DNA]</scope>
    <source>
        <strain evidence="5">HAMBI 1141</strain>
        <plasmid evidence="5">II</plasmid>
    </source>
</reference>
<keyword evidence="2" id="KW-0378">Hydrolase</keyword>
<dbReference type="PANTHER" id="PTHR48081:SF33">
    <property type="entry name" value="KYNURENINE FORMAMIDASE"/>
    <property type="match status" value="1"/>
</dbReference>
<organism evidence="4 5">
    <name type="scientific">Neorhizobium galegae bv. officinalis bv. officinalis str. HAMBI 1141</name>
    <dbReference type="NCBI Taxonomy" id="1028801"/>
    <lineage>
        <taxon>Bacteria</taxon>
        <taxon>Pseudomonadati</taxon>
        <taxon>Pseudomonadota</taxon>
        <taxon>Alphaproteobacteria</taxon>
        <taxon>Hyphomicrobiales</taxon>
        <taxon>Rhizobiaceae</taxon>
        <taxon>Rhizobium/Agrobacterium group</taxon>
        <taxon>Neorhizobium</taxon>
    </lineage>
</organism>
<evidence type="ECO:0000256" key="1">
    <source>
        <dbReference type="ARBA" id="ARBA00010515"/>
    </source>
</evidence>
<keyword evidence="4" id="KW-0614">Plasmid</keyword>
<dbReference type="RefSeq" id="WP_157885327.1">
    <property type="nucleotide sequence ID" value="NZ_HG938356.1"/>
</dbReference>
<dbReference type="InterPro" id="IPR002168">
    <property type="entry name" value="Lipase_GDXG_HIS_AS"/>
</dbReference>
<dbReference type="eggNOG" id="COG0657">
    <property type="taxonomic scope" value="Bacteria"/>
</dbReference>
<dbReference type="EMBL" id="HG938356">
    <property type="protein sequence ID" value="CDN57975.1"/>
    <property type="molecule type" value="Genomic_DNA"/>
</dbReference>
<evidence type="ECO:0000313" key="4">
    <source>
        <dbReference type="EMBL" id="CDN57975.1"/>
    </source>
</evidence>
<evidence type="ECO:0000313" key="5">
    <source>
        <dbReference type="Proteomes" id="UP000028186"/>
    </source>
</evidence>
<protein>
    <submittedName>
        <fullName evidence="4">Esterase/lipase/thioesterase family protein</fullName>
    </submittedName>
</protein>
<sequence length="235" mass="25100">MDIYVPDGAANAPVIFMVHGGAWAIGSKSASRVVDNKVAYWLPKGFIFVSVDNRLLPEADPLVQAQDVVKALATAQEKVRSLGGDPRRFVLMGHSAGAHLVMLLSADPNMATRVGAQLWRGTVALDSAAYDVTGIMKGSHPRLYDRAFGNDPAFWLRASPSAQLRPAARPMLLVCSSTRRTSCAQAEGFEARAGTVGVRTGVLPVAKSHSAINEDLGKPGSYTQTVDRFIQGLVQ</sequence>
<dbReference type="InterPro" id="IPR049492">
    <property type="entry name" value="BD-FAE-like_dom"/>
</dbReference>
<feature type="domain" description="BD-FAE-like" evidence="3">
    <location>
        <begin position="1"/>
        <end position="109"/>
    </location>
</feature>
<evidence type="ECO:0000259" key="3">
    <source>
        <dbReference type="Pfam" id="PF20434"/>
    </source>
</evidence>
<proteinExistence type="inferred from homology"/>
<dbReference type="GO" id="GO:0016787">
    <property type="term" value="F:hydrolase activity"/>
    <property type="evidence" value="ECO:0007669"/>
    <property type="project" value="UniProtKB-KW"/>
</dbReference>
<accession>A0A068TKA1</accession>
<dbReference type="InterPro" id="IPR029058">
    <property type="entry name" value="AB_hydrolase_fold"/>
</dbReference>